<dbReference type="STRING" id="311410.LA5095_04380"/>
<dbReference type="NCBIfam" id="TIGR00254">
    <property type="entry name" value="GGDEF"/>
    <property type="match status" value="1"/>
</dbReference>
<dbReference type="InterPro" id="IPR052155">
    <property type="entry name" value="Biofilm_reg_signaling"/>
</dbReference>
<evidence type="ECO:0000313" key="4">
    <source>
        <dbReference type="EMBL" id="CTQ75342.1"/>
    </source>
</evidence>
<keyword evidence="4" id="KW-0378">Hydrolase</keyword>
<dbReference type="Pfam" id="PF00990">
    <property type="entry name" value="GGDEF"/>
    <property type="match status" value="1"/>
</dbReference>
<sequence>MLAGLLIAVTSISLMFVGFIATRASTQQTIANEERLFQSVVSDRLRAIVREQIRITSSDTSVENLVRGFNPAFARQSFDTLWTDYRHDKIMLISGDKKVLAESFEDYTHIIKRPLDETPELEIIVQKLTAKYLRNRVRVPGGFGYRSLLDIDPKDYALMGYVRIDGKPAIFGAMPVIPDKFHTTLPDGPPTILLSALYIDETLQKQLNAQLDFTSFAFIDTVSADYDGPIHPVSDQTDIPLGAFRWESESASTSIWPTIIPVIAILSVALGALAFGIAWRIGLLTTSLQVSEQQNRYLALHDTLSGLGNRLLFNRVLDTSVKELPEKHFAVLHCDLDKFKSVNDTFGHAAGDEVIRVVAHRMQETVGRQGLVCRIGGDEFMVIYRKETAKTQLQTLCRTLVASAQEPISCGDGTTVSVGLSIGIACAPEDGSEGEQLVSRSDAALYRSKAMGRSQFTFFSDIPTRDADECKSSAPDKAGHVETYSKAAG</sequence>
<keyword evidence="2" id="KW-1133">Transmembrane helix</keyword>
<dbReference type="Gene3D" id="3.30.70.270">
    <property type="match status" value="1"/>
</dbReference>
<gene>
    <name evidence="4" type="primary">gmr_9</name>
    <name evidence="4" type="ORF">LA5096_04323</name>
</gene>
<dbReference type="Pfam" id="PF05228">
    <property type="entry name" value="CHASE4"/>
    <property type="match status" value="1"/>
</dbReference>
<dbReference type="InterPro" id="IPR043128">
    <property type="entry name" value="Rev_trsase/Diguanyl_cyclase"/>
</dbReference>
<dbReference type="GO" id="GO:0071111">
    <property type="term" value="F:cyclic-guanylate-specific phosphodiesterase activity"/>
    <property type="evidence" value="ECO:0007669"/>
    <property type="project" value="UniProtKB-EC"/>
</dbReference>
<dbReference type="OrthoDB" id="9812260at2"/>
<evidence type="ECO:0000256" key="1">
    <source>
        <dbReference type="SAM" id="MobiDB-lite"/>
    </source>
</evidence>
<dbReference type="EC" id="3.1.4.52" evidence="4"/>
<proteinExistence type="predicted"/>
<dbReference type="InterPro" id="IPR029787">
    <property type="entry name" value="Nucleotide_cyclase"/>
</dbReference>
<keyword evidence="2" id="KW-0812">Transmembrane</keyword>
<feature type="transmembrane region" description="Helical" evidence="2">
    <location>
        <begin position="255"/>
        <end position="279"/>
    </location>
</feature>
<feature type="region of interest" description="Disordered" evidence="1">
    <location>
        <begin position="465"/>
        <end position="489"/>
    </location>
</feature>
<dbReference type="InterPro" id="IPR000160">
    <property type="entry name" value="GGDEF_dom"/>
</dbReference>
<evidence type="ECO:0000313" key="5">
    <source>
        <dbReference type="Proteomes" id="UP000049983"/>
    </source>
</evidence>
<feature type="domain" description="GGDEF" evidence="3">
    <location>
        <begin position="327"/>
        <end position="461"/>
    </location>
</feature>
<dbReference type="PROSITE" id="PS50887">
    <property type="entry name" value="GGDEF"/>
    <property type="match status" value="1"/>
</dbReference>
<dbReference type="SMART" id="SM00267">
    <property type="entry name" value="GGDEF"/>
    <property type="match status" value="1"/>
</dbReference>
<dbReference type="PANTHER" id="PTHR44757:SF2">
    <property type="entry name" value="BIOFILM ARCHITECTURE MAINTENANCE PROTEIN MBAA"/>
    <property type="match status" value="1"/>
</dbReference>
<dbReference type="CDD" id="cd01949">
    <property type="entry name" value="GGDEF"/>
    <property type="match status" value="1"/>
</dbReference>
<reference evidence="5" key="1">
    <citation type="submission" date="2015-07" db="EMBL/GenBank/DDBJ databases">
        <authorList>
            <person name="Rodrigo-Torres Lidia"/>
            <person name="Arahal R.David."/>
        </authorList>
    </citation>
    <scope>NUCLEOTIDE SEQUENCE [LARGE SCALE GENOMIC DNA]</scope>
    <source>
        <strain evidence="5">CECT 5096</strain>
    </source>
</reference>
<dbReference type="EMBL" id="CXWC01000012">
    <property type="protein sequence ID" value="CTQ75342.1"/>
    <property type="molecule type" value="Genomic_DNA"/>
</dbReference>
<dbReference type="SUPFAM" id="SSF55073">
    <property type="entry name" value="Nucleotide cyclase"/>
    <property type="match status" value="1"/>
</dbReference>
<organism evidence="4 5">
    <name type="scientific">Roseibium album</name>
    <dbReference type="NCBI Taxonomy" id="311410"/>
    <lineage>
        <taxon>Bacteria</taxon>
        <taxon>Pseudomonadati</taxon>
        <taxon>Pseudomonadota</taxon>
        <taxon>Alphaproteobacteria</taxon>
        <taxon>Hyphomicrobiales</taxon>
        <taxon>Stappiaceae</taxon>
        <taxon>Roseibium</taxon>
    </lineage>
</organism>
<dbReference type="PANTHER" id="PTHR44757">
    <property type="entry name" value="DIGUANYLATE CYCLASE DGCP"/>
    <property type="match status" value="1"/>
</dbReference>
<keyword evidence="2" id="KW-0472">Membrane</keyword>
<dbReference type="Proteomes" id="UP000049983">
    <property type="component" value="Unassembled WGS sequence"/>
</dbReference>
<name>A0A0M7AY39_9HYPH</name>
<evidence type="ECO:0000259" key="3">
    <source>
        <dbReference type="PROSITE" id="PS50887"/>
    </source>
</evidence>
<accession>A0A0M7AY39</accession>
<evidence type="ECO:0000256" key="2">
    <source>
        <dbReference type="SAM" id="Phobius"/>
    </source>
</evidence>
<dbReference type="AlphaFoldDB" id="A0A0M7AY39"/>
<keyword evidence="5" id="KW-1185">Reference proteome</keyword>
<protein>
    <submittedName>
        <fullName evidence="4">Cyclic di-GMP phosphodiesterase Gmr</fullName>
        <ecNumber evidence="4">3.1.4.52</ecNumber>
    </submittedName>
</protein>
<dbReference type="InterPro" id="IPR007892">
    <property type="entry name" value="CHASE4"/>
</dbReference>